<dbReference type="EMBL" id="CP011390">
    <property type="protein sequence ID" value="ANE49205.1"/>
    <property type="molecule type" value="Genomic_DNA"/>
</dbReference>
<dbReference type="RefSeq" id="WP_066401275.1">
    <property type="nucleotide sequence ID" value="NZ_CP011390.1"/>
</dbReference>
<feature type="domain" description="BioF2-like acetyltransferase" evidence="1">
    <location>
        <begin position="187"/>
        <end position="330"/>
    </location>
</feature>
<dbReference type="InterPro" id="IPR038740">
    <property type="entry name" value="BioF2-like_GNAT_dom"/>
</dbReference>
<reference evidence="2 3" key="2">
    <citation type="journal article" date="2016" name="Int. J. Syst. Evol. Microbiol.">
        <title>Flavisolibacter tropicus sp. nov., isolated from tropical soil.</title>
        <authorList>
            <person name="Lee J.J."/>
            <person name="Kang M.S."/>
            <person name="Kim G.S."/>
            <person name="Lee C.S."/>
            <person name="Lim S."/>
            <person name="Lee J."/>
            <person name="Roh S.H."/>
            <person name="Kang H."/>
            <person name="Ha J.M."/>
            <person name="Bae S."/>
            <person name="Jung H.Y."/>
            <person name="Kim M.K."/>
        </authorList>
    </citation>
    <scope>NUCLEOTIDE SEQUENCE [LARGE SCALE GENOMIC DNA]</scope>
    <source>
        <strain evidence="2 3">LCS9</strain>
    </source>
</reference>
<name>A0A172TQ76_9BACT</name>
<reference evidence="3" key="1">
    <citation type="submission" date="2015-01" db="EMBL/GenBank/DDBJ databases">
        <title>Flavisolibacter sp./LCS9/ whole genome sequencing.</title>
        <authorList>
            <person name="Kim M.K."/>
            <person name="Srinivasan S."/>
            <person name="Lee J.-J."/>
        </authorList>
    </citation>
    <scope>NUCLEOTIDE SEQUENCE [LARGE SCALE GENOMIC DNA]</scope>
    <source>
        <strain evidence="3">LCS9</strain>
    </source>
</reference>
<dbReference type="AlphaFoldDB" id="A0A172TQ76"/>
<proteinExistence type="predicted"/>
<dbReference type="Pfam" id="PF13480">
    <property type="entry name" value="Acetyltransf_6"/>
    <property type="match status" value="1"/>
</dbReference>
<accession>A0A172TQ76</accession>
<keyword evidence="3" id="KW-1185">Reference proteome</keyword>
<evidence type="ECO:0000313" key="2">
    <source>
        <dbReference type="EMBL" id="ANE49205.1"/>
    </source>
</evidence>
<organism evidence="2 3">
    <name type="scientific">Flavisolibacter tropicus</name>
    <dbReference type="NCBI Taxonomy" id="1492898"/>
    <lineage>
        <taxon>Bacteria</taxon>
        <taxon>Pseudomonadati</taxon>
        <taxon>Bacteroidota</taxon>
        <taxon>Chitinophagia</taxon>
        <taxon>Chitinophagales</taxon>
        <taxon>Chitinophagaceae</taxon>
        <taxon>Flavisolibacter</taxon>
    </lineage>
</organism>
<dbReference type="Proteomes" id="UP000077177">
    <property type="component" value="Chromosome"/>
</dbReference>
<protein>
    <recommendedName>
        <fullName evidence="1">BioF2-like acetyltransferase domain-containing protein</fullName>
    </recommendedName>
</protein>
<evidence type="ECO:0000259" key="1">
    <source>
        <dbReference type="Pfam" id="PF13480"/>
    </source>
</evidence>
<sequence>MKTQATSKIALQSLKGNNIAIHVGEDAWQLLSNSTFLANWDKLFESCPWATIFQHQSFALTWYKIYRTKFLPVLVIAECEDQLNGLLTLAAPVSGNKGQIVGAGHYDAEYHTWLTDGTDNGSFIQVAFTKLLQLFPQYPIYLRYIPPHTPIQWMREPKWKKRCVWLAGSRPLMNLNDPNINMVFRKDDLKLKLNRLKRLGEVSFERITDKGQFAAILNELATLYDFRQGAMFNKNQFLDDLFKKDFILALFDQNLLHVTVLKVSGKIFASISAVTDQEWVYLSGGFNVHAPFYAKRISPGYLSFMLLGQQLVNEGKAVLDLTPGGDFYKERMATSHEPVCELIVTDSVIYRAKRQIRRKTYEYLAKAGKWPMGAELALRKRLYLLKNRVRQVKREGVLKTAVEKLKKVVQPPAVKVYISPTTVIAFNDSMAINKNELSDLLLFVANGTLQTRWEFLEDAMRRYGHGESSYTYCKDGRLLYCIWRTNNVEPIAAGNKLATEKRKEENFQLENMYCHSEGREKQNEFLKAVAHAITEENQNATIRVVTSTKNKSLCQTLYSMGFTIS</sequence>
<gene>
    <name evidence="2" type="ORF">SY85_00485</name>
</gene>
<evidence type="ECO:0000313" key="3">
    <source>
        <dbReference type="Proteomes" id="UP000077177"/>
    </source>
</evidence>
<dbReference type="KEGG" id="fla:SY85_00485"/>
<dbReference type="OrthoDB" id="500470at2"/>